<dbReference type="InterPro" id="IPR027385">
    <property type="entry name" value="Beta-barrel_OMP"/>
</dbReference>
<evidence type="ECO:0000313" key="13">
    <source>
        <dbReference type="EMBL" id="NWF46582.1"/>
    </source>
</evidence>
<evidence type="ECO:0000256" key="11">
    <source>
        <dbReference type="SAM" id="SignalP"/>
    </source>
</evidence>
<keyword evidence="4" id="KW-0812">Transmembrane</keyword>
<dbReference type="InterPro" id="IPR006665">
    <property type="entry name" value="OmpA-like"/>
</dbReference>
<dbReference type="Gene3D" id="2.40.160.20">
    <property type="match status" value="1"/>
</dbReference>
<dbReference type="SUPFAM" id="SSF56925">
    <property type="entry name" value="OMPA-like"/>
    <property type="match status" value="1"/>
</dbReference>
<dbReference type="Gene3D" id="3.30.1330.60">
    <property type="entry name" value="OmpA-like domain"/>
    <property type="match status" value="1"/>
</dbReference>
<evidence type="ECO:0000256" key="2">
    <source>
        <dbReference type="ARBA" id="ARBA00022448"/>
    </source>
</evidence>
<keyword evidence="14" id="KW-1185">Reference proteome</keyword>
<keyword evidence="9" id="KW-0998">Cell outer membrane</keyword>
<keyword evidence="5 11" id="KW-0732">Signal</keyword>
<keyword evidence="8 10" id="KW-0472">Membrane</keyword>
<dbReference type="EMBL" id="VYGV01000014">
    <property type="protein sequence ID" value="NWF46582.1"/>
    <property type="molecule type" value="Genomic_DNA"/>
</dbReference>
<dbReference type="GO" id="GO:0006811">
    <property type="term" value="P:monoatomic ion transport"/>
    <property type="evidence" value="ECO:0007669"/>
    <property type="project" value="UniProtKB-KW"/>
</dbReference>
<comment type="caution">
    <text evidence="13">The sequence shown here is derived from an EMBL/GenBank/DDBJ whole genome shotgun (WGS) entry which is preliminary data.</text>
</comment>
<dbReference type="SUPFAM" id="SSF103088">
    <property type="entry name" value="OmpA-like"/>
    <property type="match status" value="1"/>
</dbReference>
<dbReference type="PRINTS" id="PR01021">
    <property type="entry name" value="OMPADOMAIN"/>
</dbReference>
<dbReference type="InterPro" id="IPR036737">
    <property type="entry name" value="OmpA-like_sf"/>
</dbReference>
<dbReference type="Pfam" id="PF13505">
    <property type="entry name" value="OMP_b-brl"/>
    <property type="match status" value="1"/>
</dbReference>
<organism evidence="13 14">
    <name type="scientific">Hydrogenophaga aromaticivorans</name>
    <dbReference type="NCBI Taxonomy" id="2610898"/>
    <lineage>
        <taxon>Bacteria</taxon>
        <taxon>Pseudomonadati</taxon>
        <taxon>Pseudomonadota</taxon>
        <taxon>Betaproteobacteria</taxon>
        <taxon>Burkholderiales</taxon>
        <taxon>Comamonadaceae</taxon>
        <taxon>Hydrogenophaga</taxon>
    </lineage>
</organism>
<dbReference type="GO" id="GO:0009279">
    <property type="term" value="C:cell outer membrane"/>
    <property type="evidence" value="ECO:0007669"/>
    <property type="project" value="UniProtKB-SubCell"/>
</dbReference>
<dbReference type="GO" id="GO:0015288">
    <property type="term" value="F:porin activity"/>
    <property type="evidence" value="ECO:0007669"/>
    <property type="project" value="UniProtKB-KW"/>
</dbReference>
<dbReference type="GO" id="GO:0046930">
    <property type="term" value="C:pore complex"/>
    <property type="evidence" value="ECO:0007669"/>
    <property type="project" value="UniProtKB-KW"/>
</dbReference>
<feature type="signal peptide" evidence="11">
    <location>
        <begin position="1"/>
        <end position="25"/>
    </location>
</feature>
<dbReference type="PROSITE" id="PS51123">
    <property type="entry name" value="OMPA_2"/>
    <property type="match status" value="1"/>
</dbReference>
<evidence type="ECO:0000256" key="10">
    <source>
        <dbReference type="PROSITE-ProRule" id="PRU00473"/>
    </source>
</evidence>
<gene>
    <name evidence="13" type="ORF">F3K02_15180</name>
</gene>
<dbReference type="InterPro" id="IPR006664">
    <property type="entry name" value="OMP_bac"/>
</dbReference>
<feature type="domain" description="OmpA-like" evidence="12">
    <location>
        <begin position="249"/>
        <end position="377"/>
    </location>
</feature>
<keyword evidence="2" id="KW-0813">Transport</keyword>
<evidence type="ECO:0000256" key="6">
    <source>
        <dbReference type="ARBA" id="ARBA00023065"/>
    </source>
</evidence>
<evidence type="ECO:0000259" key="12">
    <source>
        <dbReference type="PROSITE" id="PS51123"/>
    </source>
</evidence>
<dbReference type="Proteomes" id="UP000545507">
    <property type="component" value="Unassembled WGS sequence"/>
</dbReference>
<dbReference type="InterPro" id="IPR011250">
    <property type="entry name" value="OMP/PagP_B-barrel"/>
</dbReference>
<dbReference type="Pfam" id="PF00691">
    <property type="entry name" value="OmpA"/>
    <property type="match status" value="1"/>
</dbReference>
<evidence type="ECO:0000256" key="4">
    <source>
        <dbReference type="ARBA" id="ARBA00022692"/>
    </source>
</evidence>
<dbReference type="PANTHER" id="PTHR30329:SF21">
    <property type="entry name" value="LIPOPROTEIN YIAD-RELATED"/>
    <property type="match status" value="1"/>
</dbReference>
<dbReference type="InterPro" id="IPR050330">
    <property type="entry name" value="Bact_OuterMem_StrucFunc"/>
</dbReference>
<evidence type="ECO:0000256" key="7">
    <source>
        <dbReference type="ARBA" id="ARBA00023114"/>
    </source>
</evidence>
<protein>
    <submittedName>
        <fullName evidence="13">OmpA family protein</fullName>
    </submittedName>
</protein>
<evidence type="ECO:0000256" key="9">
    <source>
        <dbReference type="ARBA" id="ARBA00023237"/>
    </source>
</evidence>
<dbReference type="CDD" id="cd07185">
    <property type="entry name" value="OmpA_C-like"/>
    <property type="match status" value="1"/>
</dbReference>
<keyword evidence="7" id="KW-0626">Porin</keyword>
<comment type="subcellular location">
    <subcellularLocation>
        <location evidence="1">Cell outer membrane</location>
        <topology evidence="1">Multi-pass membrane protein</topology>
    </subcellularLocation>
</comment>
<evidence type="ECO:0000256" key="1">
    <source>
        <dbReference type="ARBA" id="ARBA00004571"/>
    </source>
</evidence>
<reference evidence="13 14" key="1">
    <citation type="submission" date="2019-09" db="EMBL/GenBank/DDBJ databases">
        <title>Hydrogenophaga aromatica sp. nov., isolated from a para-xylene-degrading enrichment culture.</title>
        <authorList>
            <person name="Tancsics A."/>
            <person name="Banerjee S."/>
        </authorList>
    </citation>
    <scope>NUCLEOTIDE SEQUENCE [LARGE SCALE GENOMIC DNA]</scope>
    <source>
        <strain evidence="13 14">D2P1</strain>
    </source>
</reference>
<dbReference type="RefSeq" id="WP_177136487.1">
    <property type="nucleotide sequence ID" value="NZ_VYGV01000014.1"/>
</dbReference>
<dbReference type="AlphaFoldDB" id="A0A7Y8GXD8"/>
<accession>A0A7Y8GXD8</accession>
<evidence type="ECO:0000256" key="8">
    <source>
        <dbReference type="ARBA" id="ARBA00023136"/>
    </source>
</evidence>
<evidence type="ECO:0000256" key="3">
    <source>
        <dbReference type="ARBA" id="ARBA00022452"/>
    </source>
</evidence>
<feature type="chain" id="PRO_5031402030" evidence="11">
    <location>
        <begin position="26"/>
        <end position="377"/>
    </location>
</feature>
<sequence>MKKLTVLHLLGVAGMATFLASSAYAQSTSHFYGGGSVGQSRTEMDPAHTTGVLLPGVNTTGVATDNKDKAFKLFGGYQINRNIALEAGFFDLGKNRFSTSTSPSGTLSGETRVQGLNFDLVGTLPLTERFSALARVGAQHAWSKDRFSGTGAGAGIPSSSKHNDSNYKVGLGVQYEMTPAFWIRGDVERYRIKDAVGRRANVDVASVSLVFPFGRAPERVAAAPVYVAPAPMPEPVAVAPAPAPVVMAPAPQRVSFSADTLFGFDKSTVRPEGRVELDKFSNQLSGTSYQSISVEGHTDRLGSTEYNQTLSEERAESVKNYLVTSGNIDPTRISAVGKSETQPVTAAGDCSDKQARPSLINCLQPDRRVEVEVTGTR</sequence>
<dbReference type="PANTHER" id="PTHR30329">
    <property type="entry name" value="STATOR ELEMENT OF FLAGELLAR MOTOR COMPLEX"/>
    <property type="match status" value="1"/>
</dbReference>
<evidence type="ECO:0000256" key="5">
    <source>
        <dbReference type="ARBA" id="ARBA00022729"/>
    </source>
</evidence>
<keyword evidence="3" id="KW-1134">Transmembrane beta strand</keyword>
<name>A0A7Y8GXD8_9BURK</name>
<proteinExistence type="predicted"/>
<evidence type="ECO:0000313" key="14">
    <source>
        <dbReference type="Proteomes" id="UP000545507"/>
    </source>
</evidence>
<keyword evidence="6" id="KW-0406">Ion transport</keyword>